<gene>
    <name evidence="2" type="ORF">ACFPUY_26150</name>
</gene>
<organism evidence="2 3">
    <name type="scientific">Nonomuraea harbinensis</name>
    <dbReference type="NCBI Taxonomy" id="1286938"/>
    <lineage>
        <taxon>Bacteria</taxon>
        <taxon>Bacillati</taxon>
        <taxon>Actinomycetota</taxon>
        <taxon>Actinomycetes</taxon>
        <taxon>Streptosporangiales</taxon>
        <taxon>Streptosporangiaceae</taxon>
        <taxon>Nonomuraea</taxon>
    </lineage>
</organism>
<protein>
    <submittedName>
        <fullName evidence="2">Enoyl-CoA hydratase/isomerase family protein</fullName>
    </submittedName>
</protein>
<evidence type="ECO:0000313" key="2">
    <source>
        <dbReference type="EMBL" id="MFC5818599.1"/>
    </source>
</evidence>
<evidence type="ECO:0000313" key="3">
    <source>
        <dbReference type="Proteomes" id="UP001596096"/>
    </source>
</evidence>
<dbReference type="PANTHER" id="PTHR43802">
    <property type="entry name" value="ENOYL-COA HYDRATASE"/>
    <property type="match status" value="1"/>
</dbReference>
<dbReference type="Pfam" id="PF00378">
    <property type="entry name" value="ECH_1"/>
    <property type="match status" value="1"/>
</dbReference>
<dbReference type="Proteomes" id="UP001596096">
    <property type="component" value="Unassembled WGS sequence"/>
</dbReference>
<proteinExistence type="inferred from homology"/>
<dbReference type="RefSeq" id="WP_219548120.1">
    <property type="nucleotide sequence ID" value="NZ_JAHKRN010000037.1"/>
</dbReference>
<reference evidence="3" key="1">
    <citation type="journal article" date="2019" name="Int. J. Syst. Evol. Microbiol.">
        <title>The Global Catalogue of Microorganisms (GCM) 10K type strain sequencing project: providing services to taxonomists for standard genome sequencing and annotation.</title>
        <authorList>
            <consortium name="The Broad Institute Genomics Platform"/>
            <consortium name="The Broad Institute Genome Sequencing Center for Infectious Disease"/>
            <person name="Wu L."/>
            <person name="Ma J."/>
        </authorList>
    </citation>
    <scope>NUCLEOTIDE SEQUENCE [LARGE SCALE GENOMIC DNA]</scope>
    <source>
        <strain evidence="3">CGMCC 4.7106</strain>
    </source>
</reference>
<comment type="similarity">
    <text evidence="1">Belongs to the enoyl-CoA hydratase/isomerase family.</text>
</comment>
<comment type="caution">
    <text evidence="2">The sequence shown here is derived from an EMBL/GenBank/DDBJ whole genome shotgun (WGS) entry which is preliminary data.</text>
</comment>
<name>A0ABW1BZ93_9ACTN</name>
<dbReference type="EMBL" id="JBHSNW010000014">
    <property type="protein sequence ID" value="MFC5818599.1"/>
    <property type="molecule type" value="Genomic_DNA"/>
</dbReference>
<dbReference type="CDD" id="cd06558">
    <property type="entry name" value="crotonase-like"/>
    <property type="match status" value="1"/>
</dbReference>
<dbReference type="InterPro" id="IPR001753">
    <property type="entry name" value="Enoyl-CoA_hydra/iso"/>
</dbReference>
<keyword evidence="3" id="KW-1185">Reference proteome</keyword>
<sequence>MSRFEEYRDRFGDVRMAREDGILQVTLHTGGGSLKWSERAHRELPEAFRQIATDPDNRVVILTGSGPDFLTEMAFEKRNTTPQGWDRVAHEGRHMLFDLLDIEVPIIAAVNGPATEHAELALLSDIVLASETAVFADHQHVVAGVVPGDGVHIVWPWLLGMNRARHFLLTGRTIGAREALELGLVAEVLPPDRLLDRAWELARELAANTTLMLRYTRACLTMLIRRELQFGLAHGLALESLAAVDARSFSQDARD</sequence>
<accession>A0ABW1BZ93</accession>
<evidence type="ECO:0000256" key="1">
    <source>
        <dbReference type="ARBA" id="ARBA00005254"/>
    </source>
</evidence>
<dbReference type="PANTHER" id="PTHR43802:SF1">
    <property type="entry name" value="IP11341P-RELATED"/>
    <property type="match status" value="1"/>
</dbReference>